<name>A0A090U134_9VIBR</name>
<dbReference type="Gene3D" id="1.20.1270.20">
    <property type="match status" value="1"/>
</dbReference>
<dbReference type="AlphaFoldDB" id="A0A090U134"/>
<dbReference type="InterPro" id="IPR016100">
    <property type="entry name" value="Prismane_a-bundle"/>
</dbReference>
<accession>A0A090U134</accession>
<dbReference type="Proteomes" id="UP000029224">
    <property type="component" value="Unassembled WGS sequence"/>
</dbReference>
<protein>
    <submittedName>
        <fullName evidence="1">Hydroxylamine reductase</fullName>
    </submittedName>
</protein>
<evidence type="ECO:0000313" key="2">
    <source>
        <dbReference type="Proteomes" id="UP000029224"/>
    </source>
</evidence>
<reference evidence="1 2" key="2">
    <citation type="submission" date="2014-09" db="EMBL/GenBank/DDBJ databases">
        <authorList>
            <consortium name="NBRP consortium"/>
            <person name="Sawabe T."/>
            <person name="Meirelles P."/>
            <person name="Nakanishi M."/>
            <person name="Sayaka M."/>
            <person name="Hattori M."/>
            <person name="Ohkuma M."/>
        </authorList>
    </citation>
    <scope>NUCLEOTIDE SEQUENCE [LARGE SCALE GENOMIC DNA]</scope>
    <source>
        <strain evidence="1 2">JCM 19240</strain>
    </source>
</reference>
<dbReference type="SUPFAM" id="SSF56821">
    <property type="entry name" value="Prismane protein-like"/>
    <property type="match status" value="1"/>
</dbReference>
<comment type="caution">
    <text evidence="1">The sequence shown here is derived from an EMBL/GenBank/DDBJ whole genome shotgun (WGS) entry which is preliminary data.</text>
</comment>
<reference evidence="1 2" key="1">
    <citation type="submission" date="2014-09" db="EMBL/GenBank/DDBJ databases">
        <title>Vibrio maritimus JCM 19240. (C210) whole genome shotgun sequence.</title>
        <authorList>
            <person name="Sawabe T."/>
            <person name="Meirelles P."/>
            <person name="Nakanishi M."/>
            <person name="Sayaka M."/>
            <person name="Hattori M."/>
            <person name="Ohkuma M."/>
        </authorList>
    </citation>
    <scope>NUCLEOTIDE SEQUENCE [LARGE SCALE GENOMIC DNA]</scope>
    <source>
        <strain evidence="1 2">JCM 19240</strain>
    </source>
</reference>
<organism evidence="1 2">
    <name type="scientific">Vibrio maritimus</name>
    <dbReference type="NCBI Taxonomy" id="990268"/>
    <lineage>
        <taxon>Bacteria</taxon>
        <taxon>Pseudomonadati</taxon>
        <taxon>Pseudomonadota</taxon>
        <taxon>Gammaproteobacteria</taxon>
        <taxon>Vibrionales</taxon>
        <taxon>Vibrionaceae</taxon>
        <taxon>Vibrio</taxon>
    </lineage>
</organism>
<dbReference type="GO" id="GO:0016491">
    <property type="term" value="F:oxidoreductase activity"/>
    <property type="evidence" value="ECO:0007669"/>
    <property type="project" value="InterPro"/>
</dbReference>
<proteinExistence type="predicted"/>
<keyword evidence="2" id="KW-1185">Reference proteome</keyword>
<dbReference type="InterPro" id="IPR011254">
    <property type="entry name" value="Prismane-like_sf"/>
</dbReference>
<sequence length="86" mass="9374">MGARAFFSTLTNVNFDPERIIELSTQAADYKARLQQKVQAASLVNGIAIDELSPAAKFELPTTKEALLAFAPTAAVNRGHDSYMKM</sequence>
<evidence type="ECO:0000313" key="1">
    <source>
        <dbReference type="EMBL" id="GAL36752.1"/>
    </source>
</evidence>
<dbReference type="EMBL" id="BBMT01000012">
    <property type="protein sequence ID" value="GAL36752.1"/>
    <property type="molecule type" value="Genomic_DNA"/>
</dbReference>
<gene>
    <name evidence="1" type="ORF">JCM19240_2821</name>
</gene>